<dbReference type="GO" id="GO:0008448">
    <property type="term" value="F:N-acetylglucosamine-6-phosphate deacetylase activity"/>
    <property type="evidence" value="ECO:0007669"/>
    <property type="project" value="UniProtKB-EC"/>
</dbReference>
<keyword evidence="11" id="KW-1185">Reference proteome</keyword>
<proteinExistence type="inferred from homology"/>
<dbReference type="InterPro" id="IPR003764">
    <property type="entry name" value="GlcNAc_6-P_deAcase"/>
</dbReference>
<dbReference type="SUPFAM" id="SSF51556">
    <property type="entry name" value="Metallo-dependent hydrolases"/>
    <property type="match status" value="1"/>
</dbReference>
<evidence type="ECO:0000256" key="6">
    <source>
        <dbReference type="PIRSR" id="PIRSR038994-1"/>
    </source>
</evidence>
<dbReference type="Gene3D" id="2.30.40.10">
    <property type="entry name" value="Urease, subunit C, domain 1"/>
    <property type="match status" value="1"/>
</dbReference>
<evidence type="ECO:0000256" key="7">
    <source>
        <dbReference type="PIRSR" id="PIRSR038994-2"/>
    </source>
</evidence>
<evidence type="ECO:0000256" key="4">
    <source>
        <dbReference type="ARBA" id="ARBA00023277"/>
    </source>
</evidence>
<dbReference type="EMBL" id="JAPIVE010000001">
    <property type="protein sequence ID" value="MCX2523576.1"/>
    <property type="molecule type" value="Genomic_DNA"/>
</dbReference>
<organism evidence="10 11">
    <name type="scientific">Larsenimonas rhizosphaerae</name>
    <dbReference type="NCBI Taxonomy" id="2944682"/>
    <lineage>
        <taxon>Bacteria</taxon>
        <taxon>Pseudomonadati</taxon>
        <taxon>Pseudomonadota</taxon>
        <taxon>Gammaproteobacteria</taxon>
        <taxon>Oceanospirillales</taxon>
        <taxon>Halomonadaceae</taxon>
        <taxon>Larsenimonas</taxon>
    </lineage>
</organism>
<accession>A0AA41ZFB0</accession>
<protein>
    <submittedName>
        <fullName evidence="10">N-acetylglucosamine-6-phosphate deacetylase</fullName>
        <ecNumber evidence="10">3.5.1.25</ecNumber>
    </submittedName>
</protein>
<dbReference type="Gene3D" id="3.20.20.140">
    <property type="entry name" value="Metal-dependent hydrolases"/>
    <property type="match status" value="1"/>
</dbReference>
<reference evidence="10" key="1">
    <citation type="submission" date="2022-11" db="EMBL/GenBank/DDBJ databases">
        <title>Larsenimonas rhizosphaerae sp. nov., isolated from a tidal mudflat.</title>
        <authorList>
            <person name="Lee S.D."/>
            <person name="Kim I.S."/>
        </authorList>
    </citation>
    <scope>NUCLEOTIDE SEQUENCE</scope>
    <source>
        <strain evidence="10">GH2-1</strain>
    </source>
</reference>
<comment type="cofactor">
    <cofactor evidence="8">
        <name>a divalent metal cation</name>
        <dbReference type="ChEBI" id="CHEBI:60240"/>
    </cofactor>
    <text evidence="8">Binds 1 divalent metal cation per subunit.</text>
</comment>
<gene>
    <name evidence="10" type="primary">nagA</name>
    <name evidence="10" type="ORF">OQ287_04925</name>
</gene>
<evidence type="ECO:0000256" key="2">
    <source>
        <dbReference type="ARBA" id="ARBA00022723"/>
    </source>
</evidence>
<feature type="binding site" evidence="8">
    <location>
        <position position="205"/>
    </location>
    <ligand>
        <name>Zn(2+)</name>
        <dbReference type="ChEBI" id="CHEBI:29105"/>
    </ligand>
</feature>
<keyword evidence="4 5" id="KW-0119">Carbohydrate metabolism</keyword>
<dbReference type="GO" id="GO:0046872">
    <property type="term" value="F:metal ion binding"/>
    <property type="evidence" value="ECO:0007669"/>
    <property type="project" value="UniProtKB-KW"/>
</dbReference>
<evidence type="ECO:0000256" key="5">
    <source>
        <dbReference type="PIRNR" id="PIRNR038994"/>
    </source>
</evidence>
<dbReference type="PIRSF" id="PIRSF038994">
    <property type="entry name" value="NagA"/>
    <property type="match status" value="1"/>
</dbReference>
<feature type="binding site" evidence="7">
    <location>
        <position position="216"/>
    </location>
    <ligand>
        <name>substrate</name>
    </ligand>
</feature>
<dbReference type="CDD" id="cd00854">
    <property type="entry name" value="NagA"/>
    <property type="match status" value="1"/>
</dbReference>
<dbReference type="PANTHER" id="PTHR11113">
    <property type="entry name" value="N-ACETYLGLUCOSAMINE-6-PHOSPHATE DEACETYLASE"/>
    <property type="match status" value="1"/>
</dbReference>
<dbReference type="GO" id="GO:0006046">
    <property type="term" value="P:N-acetylglucosamine catabolic process"/>
    <property type="evidence" value="ECO:0007669"/>
    <property type="project" value="TreeGrafter"/>
</dbReference>
<dbReference type="AlphaFoldDB" id="A0AA41ZFB0"/>
<name>A0AA41ZFB0_9GAMM</name>
<evidence type="ECO:0000313" key="11">
    <source>
        <dbReference type="Proteomes" id="UP001165678"/>
    </source>
</evidence>
<feature type="domain" description="Amidohydrolase-related" evidence="9">
    <location>
        <begin position="43"/>
        <end position="364"/>
    </location>
</feature>
<dbReference type="PANTHER" id="PTHR11113:SF14">
    <property type="entry name" value="N-ACETYLGLUCOSAMINE-6-PHOSPHATE DEACETYLASE"/>
    <property type="match status" value="1"/>
</dbReference>
<evidence type="ECO:0000259" key="9">
    <source>
        <dbReference type="Pfam" id="PF01979"/>
    </source>
</evidence>
<keyword evidence="2 8" id="KW-0479">Metal-binding</keyword>
<feature type="active site" description="Proton donor/acceptor" evidence="6">
    <location>
        <position position="260"/>
    </location>
</feature>
<dbReference type="InterPro" id="IPR006680">
    <property type="entry name" value="Amidohydro-rel"/>
</dbReference>
<feature type="binding site" evidence="7">
    <location>
        <begin position="293"/>
        <end position="295"/>
    </location>
    <ligand>
        <name>substrate</name>
    </ligand>
</feature>
<evidence type="ECO:0000256" key="8">
    <source>
        <dbReference type="PIRSR" id="PIRSR038994-3"/>
    </source>
</evidence>
<comment type="similarity">
    <text evidence="1 5">Belongs to the metallo-dependent hydrolases superfamily. NagA family.</text>
</comment>
<feature type="binding site" evidence="8">
    <location>
        <position position="121"/>
    </location>
    <ligand>
        <name>Zn(2+)</name>
        <dbReference type="ChEBI" id="CHEBI:29105"/>
    </ligand>
</feature>
<evidence type="ECO:0000256" key="3">
    <source>
        <dbReference type="ARBA" id="ARBA00022801"/>
    </source>
</evidence>
<sequence>MRLTGYLLTPDGWLDGTLTVRDGIIDDIDGVPVTPRDNDTPRILPGFIDLHVHGGGGRDAMEGGMAPGVLARTHARFGTTSVLVTTMTAPMPDIEQALDAVAEAMASDTPGGADILGVHLEGPFIHPDKLGAQPAFARPGSSEQMMALMAHAPIRVVTLAPEIDGHTEMITFLAEQGVRVQVGHSCGCYQDGVTALAAGASGFTHLFNAMTGVSHRDPGIATAALAHAYYAEIIPDLVHVEQGAMLTAMRAIPCLYGVTDATAAAGMPDGEYKLGAHRVYKHGNSVRLEDGTLAGSALTMDQAFRNWIALGDSWAVASRRLSTWPARYLGLEDRGELLPGKRADLVVMGRDRRLQRVLVNGQEVNRDVI</sequence>
<evidence type="ECO:0000313" key="10">
    <source>
        <dbReference type="EMBL" id="MCX2523576.1"/>
    </source>
</evidence>
<dbReference type="SUPFAM" id="SSF51338">
    <property type="entry name" value="Composite domain of metallo-dependent hydrolases"/>
    <property type="match status" value="1"/>
</dbReference>
<feature type="binding site" evidence="8">
    <location>
        <position position="184"/>
    </location>
    <ligand>
        <name>Zn(2+)</name>
        <dbReference type="ChEBI" id="CHEBI:29105"/>
    </ligand>
</feature>
<dbReference type="EC" id="3.5.1.25" evidence="10"/>
<comment type="caution">
    <text evidence="10">The sequence shown here is derived from an EMBL/GenBank/DDBJ whole genome shotgun (WGS) entry which is preliminary data.</text>
</comment>
<evidence type="ECO:0000256" key="1">
    <source>
        <dbReference type="ARBA" id="ARBA00010716"/>
    </source>
</evidence>
<dbReference type="InterPro" id="IPR011059">
    <property type="entry name" value="Metal-dep_hydrolase_composite"/>
</dbReference>
<dbReference type="Pfam" id="PF01979">
    <property type="entry name" value="Amidohydro_1"/>
    <property type="match status" value="1"/>
</dbReference>
<dbReference type="Proteomes" id="UP001165678">
    <property type="component" value="Unassembled WGS sequence"/>
</dbReference>
<dbReference type="NCBIfam" id="TIGR00221">
    <property type="entry name" value="nagA"/>
    <property type="match status" value="1"/>
</dbReference>
<dbReference type="RefSeq" id="WP_265895735.1">
    <property type="nucleotide sequence ID" value="NZ_JAPIVE010000001.1"/>
</dbReference>
<feature type="binding site" evidence="7">
    <location>
        <position position="239"/>
    </location>
    <ligand>
        <name>substrate</name>
    </ligand>
</feature>
<feature type="binding site" evidence="7">
    <location>
        <begin position="208"/>
        <end position="209"/>
    </location>
    <ligand>
        <name>substrate</name>
    </ligand>
</feature>
<dbReference type="InterPro" id="IPR032466">
    <property type="entry name" value="Metal_Hydrolase"/>
</dbReference>
<feature type="binding site" evidence="7">
    <location>
        <position position="132"/>
    </location>
    <ligand>
        <name>substrate</name>
    </ligand>
</feature>
<keyword evidence="3 5" id="KW-0378">Hydrolase</keyword>